<reference evidence="10 11" key="1">
    <citation type="submission" date="2016-12" db="EMBL/GenBank/DDBJ databases">
        <title>Isolation and genomic insights into novel planktonic Zetaproteobacteria from stratified waters of the Chesapeake Bay.</title>
        <authorList>
            <person name="McAllister S.M."/>
            <person name="Kato S."/>
            <person name="Chan C.S."/>
            <person name="Chiu B.K."/>
            <person name="Field E.K."/>
        </authorList>
    </citation>
    <scope>NUCLEOTIDE SEQUENCE [LARGE SCALE GENOMIC DNA]</scope>
    <source>
        <strain evidence="10 11">CP-5</strain>
    </source>
</reference>
<dbReference type="InterPro" id="IPR016195">
    <property type="entry name" value="Pol/histidinol_Pase-like"/>
</dbReference>
<keyword evidence="11" id="KW-1185">Reference proteome</keyword>
<comment type="pathway">
    <text evidence="1 8">Amino-acid biosynthesis; L-histidine biosynthesis; L-histidine from 5-phospho-alpha-D-ribose 1-diphosphate: step 8/9.</text>
</comment>
<evidence type="ECO:0000256" key="5">
    <source>
        <dbReference type="ARBA" id="ARBA00022801"/>
    </source>
</evidence>
<dbReference type="Pfam" id="PF02811">
    <property type="entry name" value="PHP"/>
    <property type="match status" value="1"/>
</dbReference>
<dbReference type="NCBIfam" id="NF005596">
    <property type="entry name" value="PRK07328.1"/>
    <property type="match status" value="1"/>
</dbReference>
<dbReference type="GO" id="GO:0004401">
    <property type="term" value="F:histidinol-phosphatase activity"/>
    <property type="evidence" value="ECO:0007669"/>
    <property type="project" value="UniProtKB-UniRule"/>
</dbReference>
<dbReference type="GO" id="GO:0005737">
    <property type="term" value="C:cytoplasm"/>
    <property type="evidence" value="ECO:0007669"/>
    <property type="project" value="TreeGrafter"/>
</dbReference>
<dbReference type="NCBIfam" id="TIGR01856">
    <property type="entry name" value="hisJ_fam"/>
    <property type="match status" value="1"/>
</dbReference>
<dbReference type="SUPFAM" id="SSF89550">
    <property type="entry name" value="PHP domain-like"/>
    <property type="match status" value="1"/>
</dbReference>
<dbReference type="PANTHER" id="PTHR21039">
    <property type="entry name" value="HISTIDINOL PHOSPHATASE-RELATED"/>
    <property type="match status" value="1"/>
</dbReference>
<dbReference type="KEGG" id="maes:Ga0123461_1341"/>
<dbReference type="EMBL" id="CP018799">
    <property type="protein sequence ID" value="ATX79757.1"/>
    <property type="molecule type" value="Genomic_DNA"/>
</dbReference>
<evidence type="ECO:0000256" key="1">
    <source>
        <dbReference type="ARBA" id="ARBA00004970"/>
    </source>
</evidence>
<comment type="catalytic activity">
    <reaction evidence="7 8">
        <text>L-histidinol phosphate + H2O = L-histidinol + phosphate</text>
        <dbReference type="Rhea" id="RHEA:14465"/>
        <dbReference type="ChEBI" id="CHEBI:15377"/>
        <dbReference type="ChEBI" id="CHEBI:43474"/>
        <dbReference type="ChEBI" id="CHEBI:57699"/>
        <dbReference type="ChEBI" id="CHEBI:57980"/>
        <dbReference type="EC" id="3.1.3.15"/>
    </reaction>
</comment>
<evidence type="ECO:0000256" key="8">
    <source>
        <dbReference type="RuleBase" id="RU366003"/>
    </source>
</evidence>
<dbReference type="AlphaFoldDB" id="A0A2K8KXT3"/>
<evidence type="ECO:0000256" key="6">
    <source>
        <dbReference type="ARBA" id="ARBA00023102"/>
    </source>
</evidence>
<proteinExistence type="inferred from homology"/>
<keyword evidence="5 8" id="KW-0378">Hydrolase</keyword>
<evidence type="ECO:0000256" key="4">
    <source>
        <dbReference type="ARBA" id="ARBA00022605"/>
    </source>
</evidence>
<sequence length="275" mass="31016">MSYRPVPDYHMHTPRCNHATGCVTEYADAAVKAGLTELGMSDHSPMPGDYDKAWRMGHHELNDYIREVEHAREKYADQLTIRLGIEADFHPGTETYVMEMIETHPWDYVIGSVHYIGDWGFDNPDTIQIWDTWKIEDAYCAYFKLVQQSAESGLFNIIGHPDLIKKFGHRPPSDSKAVNDAIEMMLQAVKKADVTLEISSAGLRKPVGEIYPQTRIVKRAAELGITFSFGSDAHSPVEVGHAMDDCLAQLESFGVTEVASFKKRQRTMIPIQRTA</sequence>
<organism evidence="10 11">
    <name type="scientific">Mariprofundus aestuarium</name>
    <dbReference type="NCBI Taxonomy" id="1921086"/>
    <lineage>
        <taxon>Bacteria</taxon>
        <taxon>Pseudomonadati</taxon>
        <taxon>Pseudomonadota</taxon>
        <taxon>Candidatius Mariprofundia</taxon>
        <taxon>Mariprofundales</taxon>
        <taxon>Mariprofundaceae</taxon>
        <taxon>Mariprofundus</taxon>
    </lineage>
</organism>
<evidence type="ECO:0000256" key="7">
    <source>
        <dbReference type="ARBA" id="ARBA00049158"/>
    </source>
</evidence>
<accession>A0A2K8KXT3</accession>
<evidence type="ECO:0000256" key="3">
    <source>
        <dbReference type="ARBA" id="ARBA00013085"/>
    </source>
</evidence>
<keyword evidence="4 8" id="KW-0028">Amino-acid biosynthesis</keyword>
<dbReference type="Proteomes" id="UP000231701">
    <property type="component" value="Chromosome"/>
</dbReference>
<dbReference type="CDD" id="cd12110">
    <property type="entry name" value="PHP_HisPPase_Hisj_like"/>
    <property type="match status" value="1"/>
</dbReference>
<dbReference type="UniPathway" id="UPA00031">
    <property type="reaction ID" value="UER00013"/>
</dbReference>
<gene>
    <name evidence="10" type="ORF">Ga0123461_1341</name>
</gene>
<dbReference type="GO" id="GO:0000105">
    <property type="term" value="P:L-histidine biosynthetic process"/>
    <property type="evidence" value="ECO:0007669"/>
    <property type="project" value="UniProtKB-UniRule"/>
</dbReference>
<name>A0A2K8KXT3_MARES</name>
<evidence type="ECO:0000313" key="11">
    <source>
        <dbReference type="Proteomes" id="UP000231701"/>
    </source>
</evidence>
<dbReference type="EC" id="3.1.3.15" evidence="3 8"/>
<feature type="domain" description="PHP" evidence="9">
    <location>
        <begin position="8"/>
        <end position="200"/>
    </location>
</feature>
<evidence type="ECO:0000256" key="2">
    <source>
        <dbReference type="ARBA" id="ARBA00009152"/>
    </source>
</evidence>
<dbReference type="RefSeq" id="WP_232710057.1">
    <property type="nucleotide sequence ID" value="NZ_CP018799.1"/>
</dbReference>
<protein>
    <recommendedName>
        <fullName evidence="3 8">Histidinol-phosphatase</fullName>
        <shortName evidence="8">HolPase</shortName>
        <ecNumber evidence="3 8">3.1.3.15</ecNumber>
    </recommendedName>
</protein>
<dbReference type="InterPro" id="IPR010140">
    <property type="entry name" value="Histidinol_P_phosphatase_HisJ"/>
</dbReference>
<comment type="similarity">
    <text evidence="2 8">Belongs to the PHP hydrolase family. HisK subfamily.</text>
</comment>
<keyword evidence="6 8" id="KW-0368">Histidine biosynthesis</keyword>
<dbReference type="PANTHER" id="PTHR21039:SF0">
    <property type="entry name" value="HISTIDINOL-PHOSPHATASE"/>
    <property type="match status" value="1"/>
</dbReference>
<dbReference type="InterPro" id="IPR004013">
    <property type="entry name" value="PHP_dom"/>
</dbReference>
<evidence type="ECO:0000259" key="9">
    <source>
        <dbReference type="Pfam" id="PF02811"/>
    </source>
</evidence>
<dbReference type="NCBIfam" id="NF005996">
    <property type="entry name" value="PRK08123.1"/>
    <property type="match status" value="1"/>
</dbReference>
<evidence type="ECO:0000313" key="10">
    <source>
        <dbReference type="EMBL" id="ATX79757.1"/>
    </source>
</evidence>
<dbReference type="Gene3D" id="3.20.20.140">
    <property type="entry name" value="Metal-dependent hydrolases"/>
    <property type="match status" value="1"/>
</dbReference>